<organism evidence="2 3">
    <name type="scientific">Natranaeroarchaeum sulfidigenes</name>
    <dbReference type="NCBI Taxonomy" id="2784880"/>
    <lineage>
        <taxon>Archaea</taxon>
        <taxon>Methanobacteriati</taxon>
        <taxon>Methanobacteriota</taxon>
        <taxon>Stenosarchaea group</taxon>
        <taxon>Halobacteria</taxon>
        <taxon>Halobacteriales</taxon>
        <taxon>Natronoarchaeaceae</taxon>
        <taxon>Natranaeroarchaeum</taxon>
    </lineage>
</organism>
<dbReference type="EMBL" id="CP064786">
    <property type="protein sequence ID" value="QSG03239.1"/>
    <property type="molecule type" value="Genomic_DNA"/>
</dbReference>
<dbReference type="RefSeq" id="WP_238477297.1">
    <property type="nucleotide sequence ID" value="NZ_CP064786.1"/>
</dbReference>
<keyword evidence="1" id="KW-0472">Membrane</keyword>
<reference evidence="2" key="1">
    <citation type="submission" date="2020-11" db="EMBL/GenBank/DDBJ databases">
        <title>Carbohydrate-dependent, anaerobic sulfur respiration: A novel catabolism in halophilic archaea.</title>
        <authorList>
            <person name="Sorokin D.Y."/>
            <person name="Messina E."/>
            <person name="Smedile F."/>
            <person name="La Cono V."/>
            <person name="Hallsworth J.E."/>
            <person name="Yakimov M.M."/>
        </authorList>
    </citation>
    <scope>NUCLEOTIDE SEQUENCE</scope>
    <source>
        <strain evidence="2">AArc-S</strain>
    </source>
</reference>
<dbReference type="Proteomes" id="UP000663586">
    <property type="component" value="Chromosome"/>
</dbReference>
<keyword evidence="2" id="KW-0966">Cell projection</keyword>
<keyword evidence="2" id="KW-0282">Flagellum</keyword>
<keyword evidence="2" id="KW-0969">Cilium</keyword>
<dbReference type="Pfam" id="PF23922">
    <property type="entry name" value="DUF7261"/>
    <property type="match status" value="1"/>
</dbReference>
<protein>
    <submittedName>
        <fullName evidence="2">Putative pilin/flagellin</fullName>
    </submittedName>
</protein>
<feature type="transmembrane region" description="Helical" evidence="1">
    <location>
        <begin position="12"/>
        <end position="35"/>
    </location>
</feature>
<dbReference type="InterPro" id="IPR055685">
    <property type="entry name" value="DUF7261"/>
</dbReference>
<keyword evidence="1" id="KW-1133">Transmembrane helix</keyword>
<sequence length="150" mass="16435">MTEHTDNRGQLILAGAVVFSLVLIGIVVVFSTTLFTANMASSSANAGVSDAGALESDVEQTIHEYADRVNDDEEYEEYDVDGFADDIEDEYPELLAERYAESGPTIVDIVDVNVETGSEGEEIESVTVDLVYETRSTTVDREIELEDLNE</sequence>
<proteinExistence type="predicted"/>
<evidence type="ECO:0000313" key="2">
    <source>
        <dbReference type="EMBL" id="QSG03239.1"/>
    </source>
</evidence>
<evidence type="ECO:0000313" key="3">
    <source>
        <dbReference type="Proteomes" id="UP000663586"/>
    </source>
</evidence>
<gene>
    <name evidence="2" type="ORF">AArcS_2039</name>
</gene>
<name>A0A897MWE5_9EURY</name>
<keyword evidence="1" id="KW-0812">Transmembrane</keyword>
<evidence type="ECO:0000256" key="1">
    <source>
        <dbReference type="SAM" id="Phobius"/>
    </source>
</evidence>
<keyword evidence="3" id="KW-1185">Reference proteome</keyword>
<dbReference type="KEGG" id="hara:AArcS_2039"/>
<accession>A0A897MWE5</accession>
<dbReference type="GeneID" id="70685415"/>
<dbReference type="AlphaFoldDB" id="A0A897MWE5"/>